<keyword evidence="3" id="KW-1185">Reference proteome</keyword>
<keyword evidence="1" id="KW-0812">Transmembrane</keyword>
<evidence type="ECO:0000313" key="2">
    <source>
        <dbReference type="EMBL" id="MBC3536753.1"/>
    </source>
</evidence>
<evidence type="ECO:0000256" key="1">
    <source>
        <dbReference type="SAM" id="Phobius"/>
    </source>
</evidence>
<dbReference type="PANTHER" id="PTHR36443">
    <property type="entry name" value="BSR5223 PROTEIN"/>
    <property type="match status" value="1"/>
</dbReference>
<organism evidence="2 3">
    <name type="scientific">Megasphaera hominis</name>
    <dbReference type="NCBI Taxonomy" id="159836"/>
    <lineage>
        <taxon>Bacteria</taxon>
        <taxon>Bacillati</taxon>
        <taxon>Bacillota</taxon>
        <taxon>Negativicutes</taxon>
        <taxon>Veillonellales</taxon>
        <taxon>Veillonellaceae</taxon>
        <taxon>Megasphaera</taxon>
    </lineage>
</organism>
<dbReference type="Pfam" id="PF11146">
    <property type="entry name" value="DUF2905"/>
    <property type="match status" value="1"/>
</dbReference>
<dbReference type="RefSeq" id="WP_186502908.1">
    <property type="nucleotide sequence ID" value="NZ_JACOGK010000013.1"/>
</dbReference>
<dbReference type="EMBL" id="JACOGK010000013">
    <property type="protein sequence ID" value="MBC3536753.1"/>
    <property type="molecule type" value="Genomic_DNA"/>
</dbReference>
<protein>
    <submittedName>
        <fullName evidence="2">DUF2905 domain-containing protein</fullName>
    </submittedName>
</protein>
<dbReference type="Proteomes" id="UP000606870">
    <property type="component" value="Unassembled WGS sequence"/>
</dbReference>
<name>A0ABR6VI36_9FIRM</name>
<accession>A0ABR6VI36</accession>
<reference evidence="2 3" key="1">
    <citation type="submission" date="2020-08" db="EMBL/GenBank/DDBJ databases">
        <authorList>
            <person name="Liu C."/>
            <person name="Sun Q."/>
        </authorList>
    </citation>
    <scope>NUCLEOTIDE SEQUENCE [LARGE SCALE GENOMIC DNA]</scope>
    <source>
        <strain evidence="2 3">NSJ-59</strain>
    </source>
</reference>
<sequence length="71" mass="7752">MGKILMAIGGLIFLAGAAWTVLDRLGLGRFFGRLPGDIHVVHGNTTFDFPIVTCIVLSIVLSILLNVFFRH</sequence>
<dbReference type="InterPro" id="IPR021320">
    <property type="entry name" value="DUF2905"/>
</dbReference>
<gene>
    <name evidence="2" type="ORF">H8J70_05760</name>
</gene>
<feature type="transmembrane region" description="Helical" evidence="1">
    <location>
        <begin position="49"/>
        <end position="69"/>
    </location>
</feature>
<evidence type="ECO:0000313" key="3">
    <source>
        <dbReference type="Proteomes" id="UP000606870"/>
    </source>
</evidence>
<keyword evidence="1" id="KW-1133">Transmembrane helix</keyword>
<comment type="caution">
    <text evidence="2">The sequence shown here is derived from an EMBL/GenBank/DDBJ whole genome shotgun (WGS) entry which is preliminary data.</text>
</comment>
<dbReference type="PANTHER" id="PTHR36443:SF1">
    <property type="entry name" value="BSR5223 PROTEIN"/>
    <property type="match status" value="1"/>
</dbReference>
<proteinExistence type="predicted"/>
<keyword evidence="1" id="KW-0472">Membrane</keyword>